<name>A0A0D2AM99_9PEZI</name>
<evidence type="ECO:0000256" key="1">
    <source>
        <dbReference type="SAM" id="SignalP"/>
    </source>
</evidence>
<organism evidence="2 3">
    <name type="scientific">Verruconis gallopava</name>
    <dbReference type="NCBI Taxonomy" id="253628"/>
    <lineage>
        <taxon>Eukaryota</taxon>
        <taxon>Fungi</taxon>
        <taxon>Dikarya</taxon>
        <taxon>Ascomycota</taxon>
        <taxon>Pezizomycotina</taxon>
        <taxon>Dothideomycetes</taxon>
        <taxon>Pleosporomycetidae</taxon>
        <taxon>Venturiales</taxon>
        <taxon>Sympoventuriaceae</taxon>
        <taxon>Verruconis</taxon>
    </lineage>
</organism>
<dbReference type="InParanoid" id="A0A0D2AM99"/>
<feature type="signal peptide" evidence="1">
    <location>
        <begin position="1"/>
        <end position="20"/>
    </location>
</feature>
<evidence type="ECO:0000313" key="3">
    <source>
        <dbReference type="Proteomes" id="UP000053259"/>
    </source>
</evidence>
<reference evidence="2 3" key="1">
    <citation type="submission" date="2015-01" db="EMBL/GenBank/DDBJ databases">
        <title>The Genome Sequence of Ochroconis gallopava CBS43764.</title>
        <authorList>
            <consortium name="The Broad Institute Genomics Platform"/>
            <person name="Cuomo C."/>
            <person name="de Hoog S."/>
            <person name="Gorbushina A."/>
            <person name="Stielow B."/>
            <person name="Teixiera M."/>
            <person name="Abouelleil A."/>
            <person name="Chapman S.B."/>
            <person name="Priest M."/>
            <person name="Young S.K."/>
            <person name="Wortman J."/>
            <person name="Nusbaum C."/>
            <person name="Birren B."/>
        </authorList>
    </citation>
    <scope>NUCLEOTIDE SEQUENCE [LARGE SCALE GENOMIC DNA]</scope>
    <source>
        <strain evidence="2 3">CBS 43764</strain>
    </source>
</reference>
<dbReference type="EMBL" id="KN847532">
    <property type="protein sequence ID" value="KIW07878.1"/>
    <property type="molecule type" value="Genomic_DNA"/>
</dbReference>
<protein>
    <submittedName>
        <fullName evidence="2">Uncharacterized protein</fullName>
    </submittedName>
</protein>
<dbReference type="RefSeq" id="XP_016217747.1">
    <property type="nucleotide sequence ID" value="XM_016354735.1"/>
</dbReference>
<gene>
    <name evidence="2" type="ORF">PV09_01791</name>
</gene>
<sequence>MPRVTPLFAGLMLIVTSATSIPFYVQEQCSCQPTSVEGIVNASAFTECQREAARLQTNRAALRSMAQMPKTWIDDTDTMNLALQPDHDRYADEKRPSHVLSLPAARVTASSPSCRPSSWSWSKLRNYGGDAQTRNTGENVGTRHSGRPYERHVKYEGFNVVCEGRMYTARTSEIIYVDLKPLSVLCIFFSVVFACTTIIDWALNSWANYPTRIRLDGSEKVLYALPQEHDQSQTPTQASDEDPTIEEQVGIVNSCQEAKCDSQQ</sequence>
<dbReference type="VEuPathDB" id="FungiDB:PV09_01791"/>
<feature type="chain" id="PRO_5002248945" evidence="1">
    <location>
        <begin position="21"/>
        <end position="264"/>
    </location>
</feature>
<keyword evidence="1" id="KW-0732">Signal</keyword>
<dbReference type="AlphaFoldDB" id="A0A0D2AM99"/>
<accession>A0A0D2AM99</accession>
<dbReference type="GeneID" id="27309764"/>
<dbReference type="HOGENOM" id="CLU_1054488_0_0_1"/>
<evidence type="ECO:0000313" key="2">
    <source>
        <dbReference type="EMBL" id="KIW07878.1"/>
    </source>
</evidence>
<proteinExistence type="predicted"/>
<keyword evidence="3" id="KW-1185">Reference proteome</keyword>
<dbReference type="Proteomes" id="UP000053259">
    <property type="component" value="Unassembled WGS sequence"/>
</dbReference>